<comment type="caution">
    <text evidence="7">The sequence shown here is derived from an EMBL/GenBank/DDBJ whole genome shotgun (WGS) entry which is preliminary data.</text>
</comment>
<dbReference type="Pfam" id="PF22936">
    <property type="entry name" value="Pol_BBD"/>
    <property type="match status" value="1"/>
</dbReference>
<accession>A0A8T3BSW0</accession>
<evidence type="ECO:0000256" key="1">
    <source>
        <dbReference type="ARBA" id="ARBA00022750"/>
    </source>
</evidence>
<dbReference type="InterPro" id="IPR043502">
    <property type="entry name" value="DNA/RNA_pol_sf"/>
</dbReference>
<dbReference type="PANTHER" id="PTHR47481">
    <property type="match status" value="1"/>
</dbReference>
<dbReference type="Proteomes" id="UP000829196">
    <property type="component" value="Unassembled WGS sequence"/>
</dbReference>
<feature type="domain" description="25S rRNA (uridine-N(3))-methyltransferase BMT5-like" evidence="4">
    <location>
        <begin position="31"/>
        <end position="64"/>
    </location>
</feature>
<gene>
    <name evidence="7" type="ORF">KFK09_006907</name>
</gene>
<dbReference type="Pfam" id="PF14223">
    <property type="entry name" value="Retrotran_gag_2"/>
    <property type="match status" value="1"/>
</dbReference>
<evidence type="ECO:0000313" key="7">
    <source>
        <dbReference type="EMBL" id="KAI0519459.1"/>
    </source>
</evidence>
<keyword evidence="8" id="KW-1185">Reference proteome</keyword>
<dbReference type="AlphaFoldDB" id="A0A8T3BSW0"/>
<dbReference type="Pfam" id="PF10354">
    <property type="entry name" value="BMT5-like"/>
    <property type="match status" value="1"/>
</dbReference>
<protein>
    <submittedName>
        <fullName evidence="7">Uncharacterized protein</fullName>
    </submittedName>
</protein>
<sequence>MGEADAAVSSKSGQGKREIWIKHYSSSHRILLVGEGDFSFSACLGKAFGSAKNMIATSYDNLEAERMRVLMGGLGRKVKEAIWEALMRLDGRTNVNLDGRLRQGHESGMEASAGKYKRLDGRLRCFSSVTEIQEMKKMSKCQRKSSFVRILCSTWYQSSRLLTLHSQCLLHHRRLIPQIASPASDTVSIPPQLKFFMANVKTMVTVQLNTDNQLIWKSQLLKFFAANNYEWYITGTSAKPPKQILATDGSVRLNSLFTTWMLIDQHLASAIYSNVSASLLLYILNLDSSHQIWTTLELCLKSTHRSRLLQLKNELHQLQLGDKTMFQYLTDIKAKVDTIAAEGSSIDTEDIILYTLNGLQATYQSFKVLIHNQLQPIYLDDFYALLCSEELHISSNNSREHSVTPITDSNYALTATRGTARGRASYYRGRQSSRRGDGCGGRSTTRRYGSARGGRITRPLINCQIYGKPGHSAINCWYRHDSSYNSTPQAYVATYTTQNADWFIDSGATEHLTTNQAQLQNIQPYNGSSLVQVENGQQLPIAHTGQGLLPTPSRKLQLPKILHVPNLSHNLLYIHKLTNDNSCFVLLDANDFSIKDSRTNKLLLHRPNHHGLYPIKLSTTPSSIRSTIALLTTSSSSNIWHQRLGHPSTSTFRLLSTALSTSISIASSHCNTCAKAKCTRLSFSVSTTISKQCLEFIQSDTLFKNHLMNNLQPHSVLSQSHLIPQNPHVLYQFLNPNILWLLEHRASKARQILDLHSVVIPANPTDFTQASQHLVWRQAMSAEFEALQKQGMCVLVPSTAYMNIMGCKRLFKTKFHANGSVARYKACLIAQGFKQEDGLDYHETFSRVVKFPTIRILLTIIFPHHVCLLKKAIYGLKQVPRQLVSTYSSYLLQYGFRTSSTDPSRLLFHQNSIQLYVLVYVDDILVTDNSTKEINRLLTALHSTFSMRNLGTLNTFLGIQATYTPHGTLTLGLPILSSSLCLTGFADSDWATNHEDIAQSQGCPTLLFEDSVVDHLVAPYALTLIGKFMLRRLNLDVIRKFFVNLKLSGCFHTDQATASVSHLSIARVLVEMDVSKKHQTEIWIGCEVKDANPSSSLPSLQLLRGITVPLKRSLLSTGHLKPVKSLTCTRLSSLANPPIYSSQSAFGLETGHECRIEALQKQGMCVLVPSTAYMNIMGCKRLFKTKFHANGSVARYKACLIAQVSNKKMDSIIMKPSVEL</sequence>
<dbReference type="GO" id="GO:0070042">
    <property type="term" value="F:rRNA (uridine-N3-)-methyltransferase activity"/>
    <property type="evidence" value="ECO:0007669"/>
    <property type="project" value="InterPro"/>
</dbReference>
<evidence type="ECO:0000259" key="4">
    <source>
        <dbReference type="Pfam" id="PF10354"/>
    </source>
</evidence>
<dbReference type="SUPFAM" id="SSF56672">
    <property type="entry name" value="DNA/RNA polymerases"/>
    <property type="match status" value="1"/>
</dbReference>
<name>A0A8T3BSW0_DENNO</name>
<feature type="domain" description="Reverse transcriptase Ty1/copia-type" evidence="3">
    <location>
        <begin position="864"/>
        <end position="962"/>
    </location>
</feature>
<dbReference type="GO" id="GO:0004190">
    <property type="term" value="F:aspartic-type endopeptidase activity"/>
    <property type="evidence" value="ECO:0007669"/>
    <property type="project" value="UniProtKB-KW"/>
</dbReference>
<reference evidence="7" key="1">
    <citation type="journal article" date="2022" name="Front. Genet.">
        <title>Chromosome-Scale Assembly of the Dendrobium nobile Genome Provides Insights Into the Molecular Mechanism of the Biosynthesis of the Medicinal Active Ingredient of Dendrobium.</title>
        <authorList>
            <person name="Xu Q."/>
            <person name="Niu S.-C."/>
            <person name="Li K.-L."/>
            <person name="Zheng P.-J."/>
            <person name="Zhang X.-J."/>
            <person name="Jia Y."/>
            <person name="Liu Y."/>
            <person name="Niu Y.-X."/>
            <person name="Yu L.-H."/>
            <person name="Chen D.-F."/>
            <person name="Zhang G.-Q."/>
        </authorList>
    </citation>
    <scope>NUCLEOTIDE SEQUENCE</scope>
    <source>
        <tissue evidence="7">Leaf</tissue>
    </source>
</reference>
<feature type="domain" description="Reverse transcriptase Ty1/copia-type" evidence="3">
    <location>
        <begin position="804"/>
        <end position="860"/>
    </location>
</feature>
<evidence type="ECO:0000259" key="6">
    <source>
        <dbReference type="Pfam" id="PF22936"/>
    </source>
</evidence>
<dbReference type="InterPro" id="IPR025724">
    <property type="entry name" value="GAG-pre-integrase_dom"/>
</dbReference>
<evidence type="ECO:0000256" key="2">
    <source>
        <dbReference type="SAM" id="MobiDB-lite"/>
    </source>
</evidence>
<dbReference type="Pfam" id="PF07727">
    <property type="entry name" value="RVT_2"/>
    <property type="match status" value="2"/>
</dbReference>
<dbReference type="InterPro" id="IPR054722">
    <property type="entry name" value="PolX-like_BBD"/>
</dbReference>
<evidence type="ECO:0000259" key="3">
    <source>
        <dbReference type="Pfam" id="PF07727"/>
    </source>
</evidence>
<evidence type="ECO:0000313" key="8">
    <source>
        <dbReference type="Proteomes" id="UP000829196"/>
    </source>
</evidence>
<feature type="domain" description="GAG-pre-integrase" evidence="5">
    <location>
        <begin position="611"/>
        <end position="677"/>
    </location>
</feature>
<keyword evidence="1" id="KW-0064">Aspartyl protease</keyword>
<proteinExistence type="predicted"/>
<dbReference type="InterPro" id="IPR019446">
    <property type="entry name" value="BMT5-like"/>
</dbReference>
<organism evidence="7 8">
    <name type="scientific">Dendrobium nobile</name>
    <name type="common">Orchid</name>
    <dbReference type="NCBI Taxonomy" id="94219"/>
    <lineage>
        <taxon>Eukaryota</taxon>
        <taxon>Viridiplantae</taxon>
        <taxon>Streptophyta</taxon>
        <taxon>Embryophyta</taxon>
        <taxon>Tracheophyta</taxon>
        <taxon>Spermatophyta</taxon>
        <taxon>Magnoliopsida</taxon>
        <taxon>Liliopsida</taxon>
        <taxon>Asparagales</taxon>
        <taxon>Orchidaceae</taxon>
        <taxon>Epidendroideae</taxon>
        <taxon>Malaxideae</taxon>
        <taxon>Dendrobiinae</taxon>
        <taxon>Dendrobium</taxon>
    </lineage>
</organism>
<evidence type="ECO:0000259" key="5">
    <source>
        <dbReference type="Pfam" id="PF13976"/>
    </source>
</evidence>
<keyword evidence="1" id="KW-0645">Protease</keyword>
<dbReference type="Pfam" id="PF13976">
    <property type="entry name" value="gag_pre-integrs"/>
    <property type="match status" value="1"/>
</dbReference>
<feature type="region of interest" description="Disordered" evidence="2">
    <location>
        <begin position="424"/>
        <end position="451"/>
    </location>
</feature>
<feature type="domain" description="Retrovirus-related Pol polyprotein from transposon TNT 1-94-like beta-barrel" evidence="6">
    <location>
        <begin position="502"/>
        <end position="580"/>
    </location>
</feature>
<dbReference type="PANTHER" id="PTHR47481:SF31">
    <property type="entry name" value="OS01G0873500 PROTEIN"/>
    <property type="match status" value="1"/>
</dbReference>
<dbReference type="GO" id="GO:0070475">
    <property type="term" value="P:rRNA base methylation"/>
    <property type="evidence" value="ECO:0007669"/>
    <property type="project" value="InterPro"/>
</dbReference>
<dbReference type="OrthoDB" id="689502at2759"/>
<dbReference type="EMBL" id="JAGYWB010000006">
    <property type="protein sequence ID" value="KAI0519459.1"/>
    <property type="molecule type" value="Genomic_DNA"/>
</dbReference>
<dbReference type="InterPro" id="IPR013103">
    <property type="entry name" value="RVT_2"/>
</dbReference>
<keyword evidence="1" id="KW-0378">Hydrolase</keyword>